<dbReference type="InterPro" id="IPR000406">
    <property type="entry name" value="Rho_GDI"/>
</dbReference>
<evidence type="ECO:0000256" key="3">
    <source>
        <dbReference type="ARBA" id="ARBA00022468"/>
    </source>
</evidence>
<dbReference type="InterPro" id="IPR001357">
    <property type="entry name" value="BRCT_dom"/>
</dbReference>
<evidence type="ECO:0000259" key="10">
    <source>
        <dbReference type="PROSITE" id="PS50089"/>
    </source>
</evidence>
<keyword evidence="6 8" id="KW-0863">Zinc-finger</keyword>
<name>A0AAV6P6K7_9ROSI</name>
<evidence type="ECO:0000256" key="5">
    <source>
        <dbReference type="ARBA" id="ARBA00022723"/>
    </source>
</evidence>
<dbReference type="Proteomes" id="UP000685013">
    <property type="component" value="Chromosome 2"/>
</dbReference>
<evidence type="ECO:0000256" key="7">
    <source>
        <dbReference type="ARBA" id="ARBA00022833"/>
    </source>
</evidence>
<evidence type="ECO:0000313" key="13">
    <source>
        <dbReference type="Proteomes" id="UP000685013"/>
    </source>
</evidence>
<dbReference type="InterPro" id="IPR017907">
    <property type="entry name" value="Znf_RING_CS"/>
</dbReference>
<dbReference type="PROSITE" id="PS50089">
    <property type="entry name" value="ZF_RING_2"/>
    <property type="match status" value="1"/>
</dbReference>
<dbReference type="PANTHER" id="PTHR10980">
    <property type="entry name" value="RHO GDP-DISSOCIATION INHIBITOR"/>
    <property type="match status" value="1"/>
</dbReference>
<keyword evidence="7" id="KW-0862">Zinc</keyword>
<dbReference type="SMART" id="SM00184">
    <property type="entry name" value="RING"/>
    <property type="match status" value="1"/>
</dbReference>
<feature type="region of interest" description="Disordered" evidence="9">
    <location>
        <begin position="1"/>
        <end position="64"/>
    </location>
</feature>
<evidence type="ECO:0000256" key="2">
    <source>
        <dbReference type="ARBA" id="ARBA00009758"/>
    </source>
</evidence>
<feature type="domain" description="BRCT" evidence="11">
    <location>
        <begin position="344"/>
        <end position="366"/>
    </location>
</feature>
<dbReference type="GO" id="GO:0005829">
    <property type="term" value="C:cytosol"/>
    <property type="evidence" value="ECO:0007669"/>
    <property type="project" value="TreeGrafter"/>
</dbReference>
<dbReference type="GO" id="GO:0007266">
    <property type="term" value="P:Rho protein signal transduction"/>
    <property type="evidence" value="ECO:0007669"/>
    <property type="project" value="InterPro"/>
</dbReference>
<keyword evidence="13" id="KW-1185">Reference proteome</keyword>
<keyword evidence="4" id="KW-0963">Cytoplasm</keyword>
<feature type="domain" description="RING-type" evidence="10">
    <location>
        <begin position="245"/>
        <end position="269"/>
    </location>
</feature>
<dbReference type="Pfam" id="PF02115">
    <property type="entry name" value="Rho_GDI"/>
    <property type="match status" value="1"/>
</dbReference>
<keyword evidence="5" id="KW-0479">Metal-binding</keyword>
<dbReference type="PROSITE" id="PS50172">
    <property type="entry name" value="BRCT"/>
    <property type="match status" value="1"/>
</dbReference>
<dbReference type="AlphaFoldDB" id="A0AAV6P6K7"/>
<feature type="compositionally biased region" description="Acidic residues" evidence="9">
    <location>
        <begin position="38"/>
        <end position="48"/>
    </location>
</feature>
<protein>
    <submittedName>
        <fullName evidence="12">Rho GDP-dissociation inhibitor 1</fullName>
    </submittedName>
</protein>
<dbReference type="InterPro" id="IPR027370">
    <property type="entry name" value="Znf-RING_euk"/>
</dbReference>
<comment type="subcellular location">
    <subcellularLocation>
        <location evidence="1">Cytoplasm</location>
    </subcellularLocation>
</comment>
<dbReference type="FunFam" id="2.70.50.30:FF:000004">
    <property type="entry name" value="Rho GDP-dissociation inhibitor 1"/>
    <property type="match status" value="1"/>
</dbReference>
<dbReference type="InterPro" id="IPR001841">
    <property type="entry name" value="Znf_RING"/>
</dbReference>
<dbReference type="GO" id="GO:0016020">
    <property type="term" value="C:membrane"/>
    <property type="evidence" value="ECO:0007669"/>
    <property type="project" value="TreeGrafter"/>
</dbReference>
<evidence type="ECO:0000256" key="1">
    <source>
        <dbReference type="ARBA" id="ARBA00004496"/>
    </source>
</evidence>
<evidence type="ECO:0000256" key="4">
    <source>
        <dbReference type="ARBA" id="ARBA00022490"/>
    </source>
</evidence>
<feature type="non-terminal residue" evidence="12">
    <location>
        <position position="1"/>
    </location>
</feature>
<gene>
    <name evidence="12" type="primary">GDI1</name>
    <name evidence="12" type="ORF">SDJN03_03678</name>
</gene>
<accession>A0AAV6P6K7</accession>
<dbReference type="PROSITE" id="PS00518">
    <property type="entry name" value="ZF_RING_1"/>
    <property type="match status" value="1"/>
</dbReference>
<reference evidence="12 13" key="1">
    <citation type="journal article" date="2021" name="Hortic Res">
        <title>The domestication of Cucurbita argyrosperma as revealed by the genome of its wild relative.</title>
        <authorList>
            <person name="Barrera-Redondo J."/>
            <person name="Sanchez-de la Vega G."/>
            <person name="Aguirre-Liguori J.A."/>
            <person name="Castellanos-Morales G."/>
            <person name="Gutierrez-Guerrero Y.T."/>
            <person name="Aguirre-Dugua X."/>
            <person name="Aguirre-Planter E."/>
            <person name="Tenaillon M.I."/>
            <person name="Lira-Saade R."/>
            <person name="Eguiarte L.E."/>
        </authorList>
    </citation>
    <scope>NUCLEOTIDE SEQUENCE [LARGE SCALE GENOMIC DNA]</scope>
    <source>
        <strain evidence="12">JBR-2021</strain>
    </source>
</reference>
<dbReference type="GO" id="GO:0140096">
    <property type="term" value="F:catalytic activity, acting on a protein"/>
    <property type="evidence" value="ECO:0007669"/>
    <property type="project" value="UniProtKB-ARBA"/>
</dbReference>
<dbReference type="Pfam" id="PF13445">
    <property type="entry name" value="zf-RING_UBOX"/>
    <property type="match status" value="1"/>
</dbReference>
<organism evidence="12 13">
    <name type="scientific">Cucurbita argyrosperma subsp. sororia</name>
    <dbReference type="NCBI Taxonomy" id="37648"/>
    <lineage>
        <taxon>Eukaryota</taxon>
        <taxon>Viridiplantae</taxon>
        <taxon>Streptophyta</taxon>
        <taxon>Embryophyta</taxon>
        <taxon>Tracheophyta</taxon>
        <taxon>Spermatophyta</taxon>
        <taxon>Magnoliopsida</taxon>
        <taxon>eudicotyledons</taxon>
        <taxon>Gunneridae</taxon>
        <taxon>Pentapetalae</taxon>
        <taxon>rosids</taxon>
        <taxon>fabids</taxon>
        <taxon>Cucurbitales</taxon>
        <taxon>Cucurbitaceae</taxon>
        <taxon>Cucurbiteae</taxon>
        <taxon>Cucurbita</taxon>
    </lineage>
</organism>
<sequence>MEVGKRVEEEAGPSSAGKIDELRGEKLPQTASGKQSEESEVGEEEVDDKEGFTPGPLLSLKEQIDKDKDDESLRRWKEKLLGCLESDLSEQREPEVKFHSIGIISDEFGEIITPLPVNENQGGRVLFTLREGSRYQLRLTFTVMHNIVSGLSYSNKVWRGGLLVDRTHGMLGTFAPQREQYVETLEEETTPSGVLARGNYSAKLKFEDDDKRCYMELPYSFEIKKGSFLTLGFFISRKWDLNSKCPLCLNFFDEPVLLPCTHLFCKGCMPFAAQIGSITVDAGAAVDESCFGQSMRYSSSTCKGFEGCSMPVDCKCENLDIEDRKGSGRHEDCRTPPVSQAHQVPWSWVKACMKERRPLNEEAYEISLDNYGCIDGPKSGWLRVLSNAPKLFFIGLSFYFTGDFPSAYEEDLQDLVIAAGGTILEKDEFPAPSCNDQTAPKVLVVYNLDSPGGCKVGEEVLILWQRLNETEGIAAKVGAQSLVIHGLWNPLQRAICSGLPTSLDGTRKICIILQIRSASTSSLYLISRLQTIYL</sequence>
<comment type="caution">
    <text evidence="12">The sequence shown here is derived from an EMBL/GenBank/DDBJ whole genome shotgun (WGS) entry which is preliminary data.</text>
</comment>
<dbReference type="GO" id="GO:0008270">
    <property type="term" value="F:zinc ion binding"/>
    <property type="evidence" value="ECO:0007669"/>
    <property type="project" value="UniProtKB-KW"/>
</dbReference>
<dbReference type="PANTHER" id="PTHR10980:SF49">
    <property type="entry name" value="RHO GDP-DISSOCIATION INHIBITOR 1-LIKE"/>
    <property type="match status" value="1"/>
</dbReference>
<comment type="similarity">
    <text evidence="2">Belongs to the Rho GDI family.</text>
</comment>
<evidence type="ECO:0000259" key="11">
    <source>
        <dbReference type="PROSITE" id="PS50172"/>
    </source>
</evidence>
<keyword evidence="3" id="KW-0343">GTPase activation</keyword>
<dbReference type="EMBL" id="JAGKQH010000002">
    <property type="protein sequence ID" value="KAG6606361.1"/>
    <property type="molecule type" value="Genomic_DNA"/>
</dbReference>
<dbReference type="GO" id="GO:0005096">
    <property type="term" value="F:GTPase activator activity"/>
    <property type="evidence" value="ECO:0007669"/>
    <property type="project" value="UniProtKB-KW"/>
</dbReference>
<evidence type="ECO:0000256" key="8">
    <source>
        <dbReference type="PROSITE-ProRule" id="PRU00175"/>
    </source>
</evidence>
<proteinExistence type="inferred from homology"/>
<dbReference type="GO" id="GO:0005094">
    <property type="term" value="F:Rho GDP-dissociation inhibitor activity"/>
    <property type="evidence" value="ECO:0007669"/>
    <property type="project" value="InterPro"/>
</dbReference>
<evidence type="ECO:0000313" key="12">
    <source>
        <dbReference type="EMBL" id="KAG6606361.1"/>
    </source>
</evidence>
<evidence type="ECO:0000256" key="9">
    <source>
        <dbReference type="SAM" id="MobiDB-lite"/>
    </source>
</evidence>
<evidence type="ECO:0000256" key="6">
    <source>
        <dbReference type="ARBA" id="ARBA00022771"/>
    </source>
</evidence>